<name>G4WV85_9BACT</name>
<dbReference type="SUPFAM" id="SSF52129">
    <property type="entry name" value="Caspase-like"/>
    <property type="match status" value="1"/>
</dbReference>
<dbReference type="InterPro" id="IPR011600">
    <property type="entry name" value="Pept_C14_caspase"/>
</dbReference>
<dbReference type="GO" id="GO:0006508">
    <property type="term" value="P:proteolysis"/>
    <property type="evidence" value="ECO:0007669"/>
    <property type="project" value="InterPro"/>
</dbReference>
<proteinExistence type="predicted"/>
<protein>
    <submittedName>
        <fullName evidence="2">Caspase domain-containing protein</fullName>
    </submittedName>
</protein>
<reference evidence="2" key="2">
    <citation type="journal article" date="2011" name="J. Bacteriol.">
        <title>Long-chain N-acyl amino acid synthases are linked to the putative PEP-CTERM/exosortase protein-sorting system in Gram-negative bacteria.</title>
        <authorList>
            <person name="Craig J.W."/>
            <person name="Cherry M.A."/>
            <person name="Brady S.F."/>
        </authorList>
    </citation>
    <scope>NUCLEOTIDE SEQUENCE</scope>
</reference>
<organism evidence="2">
    <name type="scientific">uncultured bacterium EC5</name>
    <dbReference type="NCBI Taxonomy" id="672206"/>
    <lineage>
        <taxon>Bacteria</taxon>
        <taxon>environmental samples</taxon>
    </lineage>
</organism>
<dbReference type="InterPro" id="IPR029030">
    <property type="entry name" value="Caspase-like_dom_sf"/>
</dbReference>
<dbReference type="Pfam" id="PF00656">
    <property type="entry name" value="Peptidase_C14"/>
    <property type="match status" value="1"/>
</dbReference>
<dbReference type="Gene3D" id="3.40.50.1460">
    <property type="match status" value="1"/>
</dbReference>
<feature type="domain" description="Peptidase C14 caspase" evidence="1">
    <location>
        <begin position="4"/>
        <end position="221"/>
    </location>
</feature>
<dbReference type="AlphaFoldDB" id="G4WV85"/>
<accession>G4WV85</accession>
<reference evidence="2" key="1">
    <citation type="journal article" date="2010" name="Appl. Environ. Microbiol.">
        <title>Expanding small-molecule functional metagenomics through parallel screening of broad-host-range cosmid environmental DNA libraries in diverse proteobacteria.</title>
        <authorList>
            <person name="Craig J.W."/>
            <person name="Chang F.Y."/>
            <person name="Kim J.H."/>
            <person name="Obiajulu S.C."/>
            <person name="Brady S.F."/>
        </authorList>
    </citation>
    <scope>NUCLEOTIDE SEQUENCE</scope>
</reference>
<dbReference type="GO" id="GO:0004197">
    <property type="term" value="F:cysteine-type endopeptidase activity"/>
    <property type="evidence" value="ECO:0007669"/>
    <property type="project" value="InterPro"/>
</dbReference>
<evidence type="ECO:0000313" key="2">
    <source>
        <dbReference type="EMBL" id="AEQ20337.1"/>
    </source>
</evidence>
<sequence length="335" mass="36277">MDDKALVIGIDDYPELSKLKCCVNDATAVTQLLERHEDGTKSFDVERLTSPPTGITNEVLSDAISSFFKSSTHIRTAVLYFAGHGIISTETDAGYILGTDARKGNWGVSLSELLALANDANGRIHSTVIILDCCHAGTAGEMSGLKGTGASLIGPGVTILTSCNEGERAKEGHGHGVFTNLLLDGLRGGCADIRGNITPAALYSHIDQSLGAKAQRPLYKANVQRFVTLRQVEPKIPHKVLQNLPKHFPDPAELFPLDPSYEPDRKNVSAAIKRMPVNPEHTKIFEELQMYNRQGLVVPVGAVPNHMFFAAIQSKACGLTALGRHYWRLAAEDKI</sequence>
<evidence type="ECO:0000259" key="1">
    <source>
        <dbReference type="Pfam" id="PF00656"/>
    </source>
</evidence>
<dbReference type="EMBL" id="JF429406">
    <property type="protein sequence ID" value="AEQ20337.1"/>
    <property type="molecule type" value="Genomic_DNA"/>
</dbReference>